<accession>A0ACB8N7N5</accession>
<organism evidence="1 2">
    <name type="scientific">Citrus sinensis</name>
    <name type="common">Sweet orange</name>
    <name type="synonym">Citrus aurantium var. sinensis</name>
    <dbReference type="NCBI Taxonomy" id="2711"/>
    <lineage>
        <taxon>Eukaryota</taxon>
        <taxon>Viridiplantae</taxon>
        <taxon>Streptophyta</taxon>
        <taxon>Embryophyta</taxon>
        <taxon>Tracheophyta</taxon>
        <taxon>Spermatophyta</taxon>
        <taxon>Magnoliopsida</taxon>
        <taxon>eudicotyledons</taxon>
        <taxon>Gunneridae</taxon>
        <taxon>Pentapetalae</taxon>
        <taxon>rosids</taxon>
        <taxon>malvids</taxon>
        <taxon>Sapindales</taxon>
        <taxon>Rutaceae</taxon>
        <taxon>Aurantioideae</taxon>
        <taxon>Citrus</taxon>
    </lineage>
</organism>
<keyword evidence="2" id="KW-1185">Reference proteome</keyword>
<sequence>MMSLIVATLQSVVDDRRNRTEDDNFPKKKDMMDALLSVKDENGRKLEDEEIIDVLLMYLSHGNESSSHTMMWATIFLQEHPKFLQKAKVVDETLRIITFSLTVFREAKIDVNISDLMEAEMRIVEEELQLELIRADKLRVSRDAAAEKKTQLLEHTNSNLYLLSEKTEEELKNILSYHIQSKSLLMPLFDMWSLQSFQPYMFVGIGDRFLMLWIPFIASLYTSRLYPVRYCKLLHAALTDPIRTSLRRVVYLCSFKPLHQLHTFWN</sequence>
<name>A0ACB8N7N5_CITSI</name>
<evidence type="ECO:0000313" key="2">
    <source>
        <dbReference type="Proteomes" id="UP000829398"/>
    </source>
</evidence>
<dbReference type="Proteomes" id="UP000829398">
    <property type="component" value="Chromosome 2"/>
</dbReference>
<evidence type="ECO:0000313" key="1">
    <source>
        <dbReference type="EMBL" id="KAH9793390.1"/>
    </source>
</evidence>
<gene>
    <name evidence="1" type="ORF">KPL71_004505</name>
</gene>
<protein>
    <submittedName>
        <fullName evidence="1">Uncharacterized protein</fullName>
    </submittedName>
</protein>
<proteinExistence type="predicted"/>
<dbReference type="EMBL" id="CM039171">
    <property type="protein sequence ID" value="KAH9793390.1"/>
    <property type="molecule type" value="Genomic_DNA"/>
</dbReference>
<reference evidence="2" key="1">
    <citation type="journal article" date="2023" name="Hortic. Res.">
        <title>A chromosome-level phased genome enabling allele-level studies in sweet orange: a case study on citrus Huanglongbing tolerance.</title>
        <authorList>
            <person name="Wu B."/>
            <person name="Yu Q."/>
            <person name="Deng Z."/>
            <person name="Duan Y."/>
            <person name="Luo F."/>
            <person name="Gmitter F. Jr."/>
        </authorList>
    </citation>
    <scope>NUCLEOTIDE SEQUENCE [LARGE SCALE GENOMIC DNA]</scope>
    <source>
        <strain evidence="2">cv. Valencia</strain>
    </source>
</reference>
<comment type="caution">
    <text evidence="1">The sequence shown here is derived from an EMBL/GenBank/DDBJ whole genome shotgun (WGS) entry which is preliminary data.</text>
</comment>